<accession>A0A261XXX5</accession>
<dbReference type="InterPro" id="IPR037278">
    <property type="entry name" value="ARFGAP/RecO"/>
</dbReference>
<feature type="compositionally biased region" description="Polar residues" evidence="6">
    <location>
        <begin position="279"/>
        <end position="294"/>
    </location>
</feature>
<dbReference type="FunFam" id="1.10.220.150:FF:000014">
    <property type="entry name" value="ADP-ribosylation factor GTPase-activating protein"/>
    <property type="match status" value="1"/>
</dbReference>
<dbReference type="PRINTS" id="PR00405">
    <property type="entry name" value="REVINTRACTNG"/>
</dbReference>
<feature type="compositionally biased region" description="Low complexity" evidence="6">
    <location>
        <begin position="103"/>
        <end position="112"/>
    </location>
</feature>
<dbReference type="GO" id="GO:0005096">
    <property type="term" value="F:GTPase activator activity"/>
    <property type="evidence" value="ECO:0007669"/>
    <property type="project" value="UniProtKB-KW"/>
</dbReference>
<keyword evidence="1" id="KW-0343">GTPase activation</keyword>
<evidence type="ECO:0000313" key="8">
    <source>
        <dbReference type="EMBL" id="OZJ03084.1"/>
    </source>
</evidence>
<protein>
    <recommendedName>
        <fullName evidence="7">Arf-GAP domain-containing protein</fullName>
    </recommendedName>
</protein>
<dbReference type="InterPro" id="IPR001164">
    <property type="entry name" value="ArfGAP_dom"/>
</dbReference>
<feature type="domain" description="Arf-GAP" evidence="7">
    <location>
        <begin position="1"/>
        <end position="102"/>
    </location>
</feature>
<dbReference type="AlphaFoldDB" id="A0A261XXX5"/>
<feature type="compositionally biased region" description="Low complexity" evidence="6">
    <location>
        <begin position="303"/>
        <end position="318"/>
    </location>
</feature>
<evidence type="ECO:0000256" key="4">
    <source>
        <dbReference type="ARBA" id="ARBA00022833"/>
    </source>
</evidence>
<feature type="region of interest" description="Disordered" evidence="6">
    <location>
        <begin position="99"/>
        <end position="148"/>
    </location>
</feature>
<dbReference type="Pfam" id="PF01412">
    <property type="entry name" value="ArfGap"/>
    <property type="match status" value="1"/>
</dbReference>
<keyword evidence="3 5" id="KW-0863">Zinc-finger</keyword>
<feature type="compositionally biased region" description="Polar residues" evidence="6">
    <location>
        <begin position="117"/>
        <end position="134"/>
    </location>
</feature>
<gene>
    <name evidence="8" type="ORF">BZG36_03902</name>
</gene>
<name>A0A261XXX5_9FUNG</name>
<dbReference type="InterPro" id="IPR038508">
    <property type="entry name" value="ArfGAP_dom_sf"/>
</dbReference>
<keyword evidence="9" id="KW-1185">Reference proteome</keyword>
<evidence type="ECO:0000256" key="6">
    <source>
        <dbReference type="SAM" id="MobiDB-lite"/>
    </source>
</evidence>
<dbReference type="PANTHER" id="PTHR46395">
    <property type="entry name" value="ADP-RIBOSYLATION FACTOR GTPASE-ACTIVATING PROTEIN 1"/>
    <property type="match status" value="1"/>
</dbReference>
<dbReference type="SUPFAM" id="SSF57863">
    <property type="entry name" value="ArfGap/RecO-like zinc finger"/>
    <property type="match status" value="1"/>
</dbReference>
<reference evidence="8 9" key="1">
    <citation type="journal article" date="2017" name="Mycologia">
        <title>Bifiguratus adelaidae, gen. et sp. nov., a new member of Mucoromycotina in endophytic and soil-dwelling habitats.</title>
        <authorList>
            <person name="Torres-Cruz T.J."/>
            <person name="Billingsley Tobias T.L."/>
            <person name="Almatruk M."/>
            <person name="Hesse C."/>
            <person name="Kuske C.R."/>
            <person name="Desiro A."/>
            <person name="Benucci G.M."/>
            <person name="Bonito G."/>
            <person name="Stajich J.E."/>
            <person name="Dunlap C."/>
            <person name="Arnold A.E."/>
            <person name="Porras-Alfaro A."/>
        </authorList>
    </citation>
    <scope>NUCLEOTIDE SEQUENCE [LARGE SCALE GENOMIC DNA]</scope>
    <source>
        <strain evidence="8 9">AZ0501</strain>
    </source>
</reference>
<dbReference type="Proteomes" id="UP000242875">
    <property type="component" value="Unassembled WGS sequence"/>
</dbReference>
<dbReference type="PANTHER" id="PTHR46395:SF1">
    <property type="entry name" value="ADP-RIBOSYLATION FACTOR GTPASE-ACTIVATING PROTEIN 1"/>
    <property type="match status" value="1"/>
</dbReference>
<organism evidence="8 9">
    <name type="scientific">Bifiguratus adelaidae</name>
    <dbReference type="NCBI Taxonomy" id="1938954"/>
    <lineage>
        <taxon>Eukaryota</taxon>
        <taxon>Fungi</taxon>
        <taxon>Fungi incertae sedis</taxon>
        <taxon>Mucoromycota</taxon>
        <taxon>Mucoromycotina</taxon>
        <taxon>Endogonomycetes</taxon>
        <taxon>Endogonales</taxon>
        <taxon>Endogonales incertae sedis</taxon>
        <taxon>Bifiguratus</taxon>
    </lineage>
</organism>
<evidence type="ECO:0000256" key="5">
    <source>
        <dbReference type="PROSITE-ProRule" id="PRU00288"/>
    </source>
</evidence>
<dbReference type="PROSITE" id="PS50115">
    <property type="entry name" value="ARFGAP"/>
    <property type="match status" value="1"/>
</dbReference>
<feature type="compositionally biased region" description="Polar residues" evidence="6">
    <location>
        <begin position="319"/>
        <end position="346"/>
    </location>
</feature>
<dbReference type="EMBL" id="MVBO01000105">
    <property type="protein sequence ID" value="OZJ03084.1"/>
    <property type="molecule type" value="Genomic_DNA"/>
</dbReference>
<feature type="region of interest" description="Disordered" evidence="6">
    <location>
        <begin position="160"/>
        <end position="201"/>
    </location>
</feature>
<dbReference type="GO" id="GO:0030100">
    <property type="term" value="P:regulation of endocytosis"/>
    <property type="evidence" value="ECO:0007669"/>
    <property type="project" value="TreeGrafter"/>
</dbReference>
<dbReference type="Gene3D" id="1.10.220.150">
    <property type="entry name" value="Arf GTPase activating protein"/>
    <property type="match status" value="1"/>
</dbReference>
<sequence length="367" mass="40055">MDCGAPNPQWASVSYGTFICLDCSGVHRGFGVHISFVRSITMDKWFEDQVKKMDIGGNLKAQEFFESQPDYDKSMSLHEKYHSQFAAMYREKLTAEAEGKPWSAATSTATAAKRPGSSASTRSLNRPNTNSRTASPSSFSPSQMGGDKVRNEQYFERLGRENESRSDALPPSQGGKYQGFGNPAFQSQPASRPQAPDLNDVINDPMAALTKGWSFLSAAAVEGAKYAAQGAEQAVHYANERVVKPAQEQLNDPNFRGNLSGYVESIKSGVANAYTSTSQHATSAYQGRSTTSPVNHDDDFFNSTISSLQQQRSSRTSSPVQNGYGTSTPISRTSSANSMPRPSTPSKQKKTSTLKDTWGDDDEWGKW</sequence>
<dbReference type="GO" id="GO:0008270">
    <property type="term" value="F:zinc ion binding"/>
    <property type="evidence" value="ECO:0007669"/>
    <property type="project" value="UniProtKB-KW"/>
</dbReference>
<evidence type="ECO:0000256" key="2">
    <source>
        <dbReference type="ARBA" id="ARBA00022723"/>
    </source>
</evidence>
<dbReference type="CDD" id="cd08830">
    <property type="entry name" value="ArfGap_ArfGap1"/>
    <property type="match status" value="1"/>
</dbReference>
<keyword evidence="2" id="KW-0479">Metal-binding</keyword>
<evidence type="ECO:0000256" key="1">
    <source>
        <dbReference type="ARBA" id="ARBA00022468"/>
    </source>
</evidence>
<dbReference type="GO" id="GO:0000139">
    <property type="term" value="C:Golgi membrane"/>
    <property type="evidence" value="ECO:0007669"/>
    <property type="project" value="TreeGrafter"/>
</dbReference>
<comment type="caution">
    <text evidence="8">The sequence shown here is derived from an EMBL/GenBank/DDBJ whole genome shotgun (WGS) entry which is preliminary data.</text>
</comment>
<feature type="region of interest" description="Disordered" evidence="6">
    <location>
        <begin position="279"/>
        <end position="367"/>
    </location>
</feature>
<evidence type="ECO:0000259" key="7">
    <source>
        <dbReference type="PROSITE" id="PS50115"/>
    </source>
</evidence>
<keyword evidence="4" id="KW-0862">Zinc</keyword>
<dbReference type="GO" id="GO:0032012">
    <property type="term" value="P:regulation of ARF protein signal transduction"/>
    <property type="evidence" value="ECO:0007669"/>
    <property type="project" value="TreeGrafter"/>
</dbReference>
<dbReference type="SMART" id="SM00105">
    <property type="entry name" value="ArfGap"/>
    <property type="match status" value="1"/>
</dbReference>
<proteinExistence type="predicted"/>
<evidence type="ECO:0000313" key="9">
    <source>
        <dbReference type="Proteomes" id="UP000242875"/>
    </source>
</evidence>
<dbReference type="OrthoDB" id="983479at2759"/>
<evidence type="ECO:0000256" key="3">
    <source>
        <dbReference type="ARBA" id="ARBA00022771"/>
    </source>
</evidence>